<sequence>MTEKYKEEMQTSEATTSATAAAKEPLEKESTTSNQFSHSNTSKCEPRLVMHIPLRTIQYKGSSPRKHVNTKRKAKQAKAVGRVMSNNARVKTKAAVSKRCASTLLPSDSAPGVSKTRINSDFDPVSRGTTPNPLPRFSQMFGRAPGRMNDAAYDSHLVQDGLKSLCKATSVTEQELTRQRGIITELTSFNENVYRYLGSLHERLERVERENASLRALVSTRTNSLRPSYRSIIDNRSRSPSPLREEPILGDNDFRITFVNENENDQNTADDSIGDASDEDNESEYGNRKTTTLENIGLPTPRTPQAQMLLTTPKNSTLLSKRSVHNLAKVLPHPLTQFPNIELTDKEILVYFFNSLVRPIVALRLRARDWGPAAMTNVLNSHRDIYPPYLRNTCSVKCTTALKRGKDKHGNQWYETTAEKLAGANDIEATVMCRITQDETDEAFDINVLDLVSFLKKHPAGEGAGVFTRCVIWCEEHQINWPLSKVNELAAALNSGRMPVPSAFPIFNDVMTVEVDITAARGTSRQETPMG</sequence>
<dbReference type="OrthoDB" id="3792684at2759"/>
<dbReference type="EMBL" id="ML986791">
    <property type="protein sequence ID" value="KAF2258047.1"/>
    <property type="molecule type" value="Genomic_DNA"/>
</dbReference>
<feature type="region of interest" description="Disordered" evidence="1">
    <location>
        <begin position="229"/>
        <end position="304"/>
    </location>
</feature>
<feature type="region of interest" description="Disordered" evidence="1">
    <location>
        <begin position="1"/>
        <end position="46"/>
    </location>
</feature>
<protein>
    <submittedName>
        <fullName evidence="2">Uncharacterized protein</fullName>
    </submittedName>
</protein>
<dbReference type="PROSITE" id="PS00191">
    <property type="entry name" value="CYTOCHROME_B5_1"/>
    <property type="match status" value="1"/>
</dbReference>
<feature type="region of interest" description="Disordered" evidence="1">
    <location>
        <begin position="61"/>
        <end position="80"/>
    </location>
</feature>
<evidence type="ECO:0000256" key="1">
    <source>
        <dbReference type="SAM" id="MobiDB-lite"/>
    </source>
</evidence>
<dbReference type="InterPro" id="IPR018506">
    <property type="entry name" value="Cyt_B5_heme-BS"/>
</dbReference>
<accession>A0A9P4JYI5</accession>
<name>A0A9P4JYI5_9PLEO</name>
<comment type="caution">
    <text evidence="2">The sequence shown here is derived from an EMBL/GenBank/DDBJ whole genome shotgun (WGS) entry which is preliminary data.</text>
</comment>
<feature type="compositionally biased region" description="Low complexity" evidence="1">
    <location>
        <begin position="11"/>
        <end position="22"/>
    </location>
</feature>
<evidence type="ECO:0000313" key="2">
    <source>
        <dbReference type="EMBL" id="KAF2258047.1"/>
    </source>
</evidence>
<reference evidence="3" key="1">
    <citation type="journal article" date="2020" name="Stud. Mycol.">
        <title>101 Dothideomycetes genomes: A test case for predicting lifestyles and emergence of pathogens.</title>
        <authorList>
            <person name="Haridas S."/>
            <person name="Albert R."/>
            <person name="Binder M."/>
            <person name="Bloem J."/>
            <person name="LaButti K."/>
            <person name="Salamov A."/>
            <person name="Andreopoulos B."/>
            <person name="Baker S."/>
            <person name="Barry K."/>
            <person name="Bills G."/>
            <person name="Bluhm B."/>
            <person name="Cannon C."/>
            <person name="Castanera R."/>
            <person name="Culley D."/>
            <person name="Daum C."/>
            <person name="Ezra D."/>
            <person name="Gonzalez J."/>
            <person name="Henrissat B."/>
            <person name="Kuo A."/>
            <person name="Liang C."/>
            <person name="Lipzen A."/>
            <person name="Lutzoni F."/>
            <person name="Magnuson J."/>
            <person name="Mondo S."/>
            <person name="Nolan M."/>
            <person name="Ohm R."/>
            <person name="Pangilinan J."/>
            <person name="Park H.-J."/>
            <person name="Ramirez L."/>
            <person name="Alfaro M."/>
            <person name="Sun H."/>
            <person name="Tritt A."/>
            <person name="Yoshinaga Y."/>
            <person name="Zwiers L.-H."/>
            <person name="Turgeon B."/>
            <person name="Goodwin S."/>
            <person name="Spatafora J."/>
            <person name="Crous P."/>
            <person name="Grigoriev I."/>
        </authorList>
    </citation>
    <scope>NUCLEOTIDE SEQUENCE [LARGE SCALE GENOMIC DNA]</scope>
    <source>
        <strain evidence="3">CBS 304.66</strain>
    </source>
</reference>
<keyword evidence="3" id="KW-1185">Reference proteome</keyword>
<feature type="compositionally biased region" description="Polar residues" evidence="1">
    <location>
        <begin position="259"/>
        <end position="270"/>
    </location>
</feature>
<evidence type="ECO:0000313" key="3">
    <source>
        <dbReference type="Proteomes" id="UP000800093"/>
    </source>
</evidence>
<feature type="compositionally biased region" description="Basic and acidic residues" evidence="1">
    <location>
        <begin position="233"/>
        <end position="247"/>
    </location>
</feature>
<gene>
    <name evidence="2" type="ORF">CC78DRAFT_549442</name>
</gene>
<feature type="compositionally biased region" description="Basic residues" evidence="1">
    <location>
        <begin position="63"/>
        <end position="76"/>
    </location>
</feature>
<feature type="compositionally biased region" description="Acidic residues" evidence="1">
    <location>
        <begin position="272"/>
        <end position="283"/>
    </location>
</feature>
<dbReference type="AlphaFoldDB" id="A0A9P4JYI5"/>
<feature type="region of interest" description="Disordered" evidence="1">
    <location>
        <begin position="107"/>
        <end position="135"/>
    </location>
</feature>
<dbReference type="GO" id="GO:0020037">
    <property type="term" value="F:heme binding"/>
    <property type="evidence" value="ECO:0007669"/>
    <property type="project" value="InterPro"/>
</dbReference>
<organism evidence="2 3">
    <name type="scientific">Lojkania enalia</name>
    <dbReference type="NCBI Taxonomy" id="147567"/>
    <lineage>
        <taxon>Eukaryota</taxon>
        <taxon>Fungi</taxon>
        <taxon>Dikarya</taxon>
        <taxon>Ascomycota</taxon>
        <taxon>Pezizomycotina</taxon>
        <taxon>Dothideomycetes</taxon>
        <taxon>Pleosporomycetidae</taxon>
        <taxon>Pleosporales</taxon>
        <taxon>Pleosporales incertae sedis</taxon>
        <taxon>Lojkania</taxon>
    </lineage>
</organism>
<dbReference type="Proteomes" id="UP000800093">
    <property type="component" value="Unassembled WGS sequence"/>
</dbReference>
<proteinExistence type="predicted"/>
<feature type="compositionally biased region" description="Polar residues" evidence="1">
    <location>
        <begin position="31"/>
        <end position="43"/>
    </location>
</feature>